<reference evidence="1" key="1">
    <citation type="journal article" date="2014" name="Front. Microbiol.">
        <title>High frequency of phylogenetically diverse reductive dehalogenase-homologous genes in deep subseafloor sedimentary metagenomes.</title>
        <authorList>
            <person name="Kawai M."/>
            <person name="Futagami T."/>
            <person name="Toyoda A."/>
            <person name="Takaki Y."/>
            <person name="Nishi S."/>
            <person name="Hori S."/>
            <person name="Arai W."/>
            <person name="Tsubouchi T."/>
            <person name="Morono Y."/>
            <person name="Uchiyama I."/>
            <person name="Ito T."/>
            <person name="Fujiyama A."/>
            <person name="Inagaki F."/>
            <person name="Takami H."/>
        </authorList>
    </citation>
    <scope>NUCLEOTIDE SEQUENCE</scope>
    <source>
        <strain evidence="1">Expedition CK06-06</strain>
    </source>
</reference>
<accession>X1QDX2</accession>
<proteinExistence type="predicted"/>
<dbReference type="AlphaFoldDB" id="X1QDX2"/>
<evidence type="ECO:0000313" key="1">
    <source>
        <dbReference type="EMBL" id="GAI66697.1"/>
    </source>
</evidence>
<gene>
    <name evidence="1" type="ORF">S12H4_10943</name>
</gene>
<organism evidence="1">
    <name type="scientific">marine sediment metagenome</name>
    <dbReference type="NCBI Taxonomy" id="412755"/>
    <lineage>
        <taxon>unclassified sequences</taxon>
        <taxon>metagenomes</taxon>
        <taxon>ecological metagenomes</taxon>
    </lineage>
</organism>
<sequence>MTPLTFTPLQLYKAASWKQVAPLSVSFLEL</sequence>
<dbReference type="EMBL" id="BARW01004800">
    <property type="protein sequence ID" value="GAI66697.1"/>
    <property type="molecule type" value="Genomic_DNA"/>
</dbReference>
<protein>
    <submittedName>
        <fullName evidence="1">Uncharacterized protein</fullName>
    </submittedName>
</protein>
<comment type="caution">
    <text evidence="1">The sequence shown here is derived from an EMBL/GenBank/DDBJ whole genome shotgun (WGS) entry which is preliminary data.</text>
</comment>
<feature type="non-terminal residue" evidence="1">
    <location>
        <position position="30"/>
    </location>
</feature>
<name>X1QDX2_9ZZZZ</name>